<feature type="region of interest" description="Disordered" evidence="1">
    <location>
        <begin position="57"/>
        <end position="131"/>
    </location>
</feature>
<evidence type="ECO:0000313" key="3">
    <source>
        <dbReference type="Proteomes" id="UP001221898"/>
    </source>
</evidence>
<name>A0AAD7WNB2_9TELE</name>
<evidence type="ECO:0000313" key="2">
    <source>
        <dbReference type="EMBL" id="KAJ8403005.1"/>
    </source>
</evidence>
<accession>A0AAD7WNB2</accession>
<protein>
    <submittedName>
        <fullName evidence="2">Uncharacterized protein</fullName>
    </submittedName>
</protein>
<comment type="caution">
    <text evidence="2">The sequence shown here is derived from an EMBL/GenBank/DDBJ whole genome shotgun (WGS) entry which is preliminary data.</text>
</comment>
<reference evidence="2" key="1">
    <citation type="journal article" date="2023" name="Science">
        <title>Genome structures resolve the early diversification of teleost fishes.</title>
        <authorList>
            <person name="Parey E."/>
            <person name="Louis A."/>
            <person name="Montfort J."/>
            <person name="Bouchez O."/>
            <person name="Roques C."/>
            <person name="Iampietro C."/>
            <person name="Lluch J."/>
            <person name="Castinel A."/>
            <person name="Donnadieu C."/>
            <person name="Desvignes T."/>
            <person name="Floi Bucao C."/>
            <person name="Jouanno E."/>
            <person name="Wen M."/>
            <person name="Mejri S."/>
            <person name="Dirks R."/>
            <person name="Jansen H."/>
            <person name="Henkel C."/>
            <person name="Chen W.J."/>
            <person name="Zahm M."/>
            <person name="Cabau C."/>
            <person name="Klopp C."/>
            <person name="Thompson A.W."/>
            <person name="Robinson-Rechavi M."/>
            <person name="Braasch I."/>
            <person name="Lecointre G."/>
            <person name="Bobe J."/>
            <person name="Postlethwait J.H."/>
            <person name="Berthelot C."/>
            <person name="Roest Crollius H."/>
            <person name="Guiguen Y."/>
        </authorList>
    </citation>
    <scope>NUCLEOTIDE SEQUENCE</scope>
    <source>
        <strain evidence="2">NC1722</strain>
    </source>
</reference>
<keyword evidence="3" id="KW-1185">Reference proteome</keyword>
<proteinExistence type="predicted"/>
<organism evidence="2 3">
    <name type="scientific">Aldrovandia affinis</name>
    <dbReference type="NCBI Taxonomy" id="143900"/>
    <lineage>
        <taxon>Eukaryota</taxon>
        <taxon>Metazoa</taxon>
        <taxon>Chordata</taxon>
        <taxon>Craniata</taxon>
        <taxon>Vertebrata</taxon>
        <taxon>Euteleostomi</taxon>
        <taxon>Actinopterygii</taxon>
        <taxon>Neopterygii</taxon>
        <taxon>Teleostei</taxon>
        <taxon>Notacanthiformes</taxon>
        <taxon>Halosauridae</taxon>
        <taxon>Aldrovandia</taxon>
    </lineage>
</organism>
<feature type="compositionally biased region" description="Basic and acidic residues" evidence="1">
    <location>
        <begin position="60"/>
        <end position="83"/>
    </location>
</feature>
<feature type="compositionally biased region" description="Basic and acidic residues" evidence="1">
    <location>
        <begin position="193"/>
        <end position="211"/>
    </location>
</feature>
<dbReference type="EMBL" id="JAINUG010000060">
    <property type="protein sequence ID" value="KAJ8403005.1"/>
    <property type="molecule type" value="Genomic_DNA"/>
</dbReference>
<evidence type="ECO:0000256" key="1">
    <source>
        <dbReference type="SAM" id="MobiDB-lite"/>
    </source>
</evidence>
<sequence length="254" mass="26961">MLNPRWPRCAPTEGAPARPAPMRSPPGIHGEQTVPLCGAAKGAHRRAGAYAFSACGGGLQREHQSQEHERTPIMQREPQEKPPHSSPSGPYLPSAPRISSLASFHPLRLIPPSGRDRRKGKGVTSSERVKNSEAAGALLSRALALRPVMPVNPPPAVIPLSEACEPCLYAEAQGEMAGIVQVKVGDGAGSWTDVREGGKEERRAGPDKDRLCSPARPLRVCPATPSDGAAAGCPWKLRHEVIQASEPCALKQTS</sequence>
<feature type="region of interest" description="Disordered" evidence="1">
    <location>
        <begin position="192"/>
        <end position="215"/>
    </location>
</feature>
<dbReference type="AlphaFoldDB" id="A0AAD7WNB2"/>
<feature type="region of interest" description="Disordered" evidence="1">
    <location>
        <begin position="1"/>
        <end position="34"/>
    </location>
</feature>
<gene>
    <name evidence="2" type="ORF">AAFF_G00359210</name>
</gene>
<dbReference type="Proteomes" id="UP001221898">
    <property type="component" value="Unassembled WGS sequence"/>
</dbReference>